<dbReference type="Proteomes" id="UP000467305">
    <property type="component" value="Unassembled WGS sequence"/>
</dbReference>
<reference evidence="2 3" key="1">
    <citation type="submission" date="2019-09" db="EMBL/GenBank/DDBJ databases">
        <authorList>
            <person name="Cao W.R."/>
        </authorList>
    </citation>
    <scope>NUCLEOTIDE SEQUENCE [LARGE SCALE GENOMIC DNA]</scope>
    <source>
        <strain evidence="3">a4</strain>
    </source>
</reference>
<evidence type="ECO:0000256" key="1">
    <source>
        <dbReference type="SAM" id="Phobius"/>
    </source>
</evidence>
<dbReference type="EMBL" id="WAAU01000014">
    <property type="protein sequence ID" value="KAB1157345.1"/>
    <property type="molecule type" value="Genomic_DNA"/>
</dbReference>
<keyword evidence="3" id="KW-1185">Reference proteome</keyword>
<keyword evidence="1" id="KW-1133">Transmembrane helix</keyword>
<keyword evidence="1" id="KW-0472">Membrane</keyword>
<evidence type="ECO:0000313" key="2">
    <source>
        <dbReference type="EMBL" id="KAB1157345.1"/>
    </source>
</evidence>
<sequence length="378" mass="44101">MDKQEIGKVLKHKLDQLQESPEEFVWENIESKLSRKKTNTRWYLLLLILLSIGLFYLLKPSPVHTSTKINEEYLISPDAQYKITGINKKKEKKEKKTSKHLVKTLLIKENNITHPKTTLKQAISLSPKNYHKLNITNIFPKLNLNTLETPKKNIYEKWEITATAGINFLNTSVTENHIKNIGKRNKNNSTSETYGIYFNYIINKRLKIRTGLKRLKINFNTYHVPNEQSINNLLNANTVNIQGNLYFSDLKLLFQDAHFIHISERNNYLEIPLETKYVFLKKVPNFSIISGFSILLLEKNGIYAYSSNSKRLLLGTSKMIKSRNFTFNLGAEYIFDVSKNLQFSVECNYKQFFNLYHSNNINFNSNTLNFQTGITYSF</sequence>
<evidence type="ECO:0000313" key="3">
    <source>
        <dbReference type="Proteomes" id="UP000467305"/>
    </source>
</evidence>
<protein>
    <submittedName>
        <fullName evidence="2">PorT family protein</fullName>
    </submittedName>
</protein>
<organism evidence="2 3">
    <name type="scientific">Tenacibaculum aiptasiae</name>
    <dbReference type="NCBI Taxonomy" id="426481"/>
    <lineage>
        <taxon>Bacteria</taxon>
        <taxon>Pseudomonadati</taxon>
        <taxon>Bacteroidota</taxon>
        <taxon>Flavobacteriia</taxon>
        <taxon>Flavobacteriales</taxon>
        <taxon>Flavobacteriaceae</taxon>
        <taxon>Tenacibaculum</taxon>
    </lineage>
</organism>
<dbReference type="OrthoDB" id="1375732at2"/>
<feature type="transmembrane region" description="Helical" evidence="1">
    <location>
        <begin position="42"/>
        <end position="58"/>
    </location>
</feature>
<gene>
    <name evidence="2" type="ORF">F7018_10475</name>
</gene>
<keyword evidence="1" id="KW-0812">Transmembrane</keyword>
<dbReference type="RefSeq" id="WP_150900013.1">
    <property type="nucleotide sequence ID" value="NZ_WAAU01000014.1"/>
</dbReference>
<name>A0A7J5AIJ9_9FLAO</name>
<proteinExistence type="predicted"/>
<dbReference type="AlphaFoldDB" id="A0A7J5AIJ9"/>
<comment type="caution">
    <text evidence="2">The sequence shown here is derived from an EMBL/GenBank/DDBJ whole genome shotgun (WGS) entry which is preliminary data.</text>
</comment>
<accession>A0A7J5AIJ9</accession>